<accession>Q5BHH4</accession>
<dbReference type="Proteomes" id="UP000000560">
    <property type="component" value="Chromosome VIII"/>
</dbReference>
<keyword evidence="2" id="KW-1133">Transmembrane helix</keyword>
<dbReference type="InParanoid" id="Q5BHH4"/>
<evidence type="ECO:0000256" key="3">
    <source>
        <dbReference type="SAM" id="SignalP"/>
    </source>
</evidence>
<gene>
    <name evidence="4" type="ORF">ANIA_00014</name>
</gene>
<accession>C8VRH4</accession>
<keyword evidence="5" id="KW-1185">Reference proteome</keyword>
<dbReference type="STRING" id="227321.Q5BHH4"/>
<feature type="region of interest" description="Disordered" evidence="1">
    <location>
        <begin position="106"/>
        <end position="125"/>
    </location>
</feature>
<dbReference type="HOGENOM" id="CLU_081335_0_0_1"/>
<dbReference type="EMBL" id="BN001308">
    <property type="protein sequence ID" value="CBF90380.1"/>
    <property type="molecule type" value="Genomic_DNA"/>
</dbReference>
<dbReference type="AlphaFoldDB" id="Q5BHH4"/>
<dbReference type="KEGG" id="ani:ANIA_00014"/>
<proteinExistence type="predicted"/>
<protein>
    <recommendedName>
        <fullName evidence="6">Mid2 domain-containing protein</fullName>
    </recommendedName>
</protein>
<evidence type="ECO:0008006" key="6">
    <source>
        <dbReference type="Google" id="ProtNLM"/>
    </source>
</evidence>
<feature type="transmembrane region" description="Helical" evidence="2">
    <location>
        <begin position="128"/>
        <end position="151"/>
    </location>
</feature>
<dbReference type="OMA" id="MSDSHRV"/>
<dbReference type="GeneID" id="2875785"/>
<dbReference type="RefSeq" id="XP_657618.1">
    <property type="nucleotide sequence ID" value="XM_652526.1"/>
</dbReference>
<keyword evidence="3" id="KW-0732">Signal</keyword>
<name>Q5BHH4_EMENI</name>
<dbReference type="OrthoDB" id="4367369at2759"/>
<feature type="compositionally biased region" description="Low complexity" evidence="1">
    <location>
        <begin position="108"/>
        <end position="119"/>
    </location>
</feature>
<organism evidence="4 5">
    <name type="scientific">Emericella nidulans (strain FGSC A4 / ATCC 38163 / CBS 112.46 / NRRL 194 / M139)</name>
    <name type="common">Aspergillus nidulans</name>
    <dbReference type="NCBI Taxonomy" id="227321"/>
    <lineage>
        <taxon>Eukaryota</taxon>
        <taxon>Fungi</taxon>
        <taxon>Dikarya</taxon>
        <taxon>Ascomycota</taxon>
        <taxon>Pezizomycotina</taxon>
        <taxon>Eurotiomycetes</taxon>
        <taxon>Eurotiomycetidae</taxon>
        <taxon>Eurotiales</taxon>
        <taxon>Aspergillaceae</taxon>
        <taxon>Aspergillus</taxon>
        <taxon>Aspergillus subgen. Nidulantes</taxon>
    </lineage>
</organism>
<keyword evidence="2" id="KW-0472">Membrane</keyword>
<reference evidence="5" key="1">
    <citation type="journal article" date="2005" name="Nature">
        <title>Sequencing of Aspergillus nidulans and comparative analysis with A. fumigatus and A. oryzae.</title>
        <authorList>
            <person name="Galagan J.E."/>
            <person name="Calvo S.E."/>
            <person name="Cuomo C."/>
            <person name="Ma L.J."/>
            <person name="Wortman J.R."/>
            <person name="Batzoglou S."/>
            <person name="Lee S.I."/>
            <person name="Basturkmen M."/>
            <person name="Spevak C.C."/>
            <person name="Clutterbuck J."/>
            <person name="Kapitonov V."/>
            <person name="Jurka J."/>
            <person name="Scazzocchio C."/>
            <person name="Farman M."/>
            <person name="Butler J."/>
            <person name="Purcell S."/>
            <person name="Harris S."/>
            <person name="Braus G.H."/>
            <person name="Draht O."/>
            <person name="Busch S."/>
            <person name="D'Enfert C."/>
            <person name="Bouchier C."/>
            <person name="Goldman G.H."/>
            <person name="Bell-Pedersen D."/>
            <person name="Griffiths-Jones S."/>
            <person name="Doonan J.H."/>
            <person name="Yu J."/>
            <person name="Vienken K."/>
            <person name="Pain A."/>
            <person name="Freitag M."/>
            <person name="Selker E.U."/>
            <person name="Archer D.B."/>
            <person name="Penalva M.A."/>
            <person name="Oakley B.R."/>
            <person name="Momany M."/>
            <person name="Tanaka T."/>
            <person name="Kumagai T."/>
            <person name="Asai K."/>
            <person name="Machida M."/>
            <person name="Nierman W.C."/>
            <person name="Denning D.W."/>
            <person name="Caddick M."/>
            <person name="Hynes M."/>
            <person name="Paoletti M."/>
            <person name="Fischer R."/>
            <person name="Miller B."/>
            <person name="Dyer P."/>
            <person name="Sachs M.S."/>
            <person name="Osmani S.A."/>
            <person name="Birren B.W."/>
        </authorList>
    </citation>
    <scope>NUCLEOTIDE SEQUENCE [LARGE SCALE GENOMIC DNA]</scope>
    <source>
        <strain evidence="5">FGSC A4 / ATCC 38163 / CBS 112.46 / NRRL 194 / M139</strain>
    </source>
</reference>
<keyword evidence="2" id="KW-0812">Transmembrane</keyword>
<evidence type="ECO:0000256" key="2">
    <source>
        <dbReference type="SAM" id="Phobius"/>
    </source>
</evidence>
<feature type="chain" id="PRO_5010292105" description="Mid2 domain-containing protein" evidence="3">
    <location>
        <begin position="23"/>
        <end position="246"/>
    </location>
</feature>
<feature type="signal peptide" evidence="3">
    <location>
        <begin position="1"/>
        <end position="22"/>
    </location>
</feature>
<sequence length="246" mass="26401">MRWLSKLLAPYWFSLLPIRSHAWTFVWRDAQNNTHVPSGSSDFPCTEIANPPGMVFEYDADGDFTTFYVYQNTNCSGDPTGWAEHYHSKPASNFLGSFQIVDRRKTQSATASSTSSTASGDTPLSGGAIAGAVVGAVAGVALMGALVFVGVRRRNNKPVTTAGSAITSNGPAGSGVVPTLIEVQKDTLQPDERPMKNEWVAVAGSEQKPTRMAELPGDFEAVEMSDSHRVNEIEGTGWSLQSSRNA</sequence>
<evidence type="ECO:0000313" key="5">
    <source>
        <dbReference type="Proteomes" id="UP000000560"/>
    </source>
</evidence>
<reference evidence="5" key="2">
    <citation type="journal article" date="2009" name="Fungal Genet. Biol.">
        <title>The 2008 update of the Aspergillus nidulans genome annotation: a community effort.</title>
        <authorList>
            <person name="Wortman J.R."/>
            <person name="Gilsenan J.M."/>
            <person name="Joardar V."/>
            <person name="Deegan J."/>
            <person name="Clutterbuck J."/>
            <person name="Andersen M.R."/>
            <person name="Archer D."/>
            <person name="Bencina M."/>
            <person name="Braus G."/>
            <person name="Coutinho P."/>
            <person name="von Dohren H."/>
            <person name="Doonan J."/>
            <person name="Driessen A.J."/>
            <person name="Durek P."/>
            <person name="Espeso E."/>
            <person name="Fekete E."/>
            <person name="Flipphi M."/>
            <person name="Estrada C.G."/>
            <person name="Geysens S."/>
            <person name="Goldman G."/>
            <person name="de Groot P.W."/>
            <person name="Hansen K."/>
            <person name="Harris S.D."/>
            <person name="Heinekamp T."/>
            <person name="Helmstaedt K."/>
            <person name="Henrissat B."/>
            <person name="Hofmann G."/>
            <person name="Homan T."/>
            <person name="Horio T."/>
            <person name="Horiuchi H."/>
            <person name="James S."/>
            <person name="Jones M."/>
            <person name="Karaffa L."/>
            <person name="Karanyi Z."/>
            <person name="Kato M."/>
            <person name="Keller N."/>
            <person name="Kelly D.E."/>
            <person name="Kiel J.A."/>
            <person name="Kim J.M."/>
            <person name="van der Klei I.J."/>
            <person name="Klis F.M."/>
            <person name="Kovalchuk A."/>
            <person name="Krasevec N."/>
            <person name="Kubicek C.P."/>
            <person name="Liu B."/>
            <person name="Maccabe A."/>
            <person name="Meyer V."/>
            <person name="Mirabito P."/>
            <person name="Miskei M."/>
            <person name="Mos M."/>
            <person name="Mullins J."/>
            <person name="Nelson D.R."/>
            <person name="Nielsen J."/>
            <person name="Oakley B.R."/>
            <person name="Osmani S.A."/>
            <person name="Pakula T."/>
            <person name="Paszewski A."/>
            <person name="Paulsen I."/>
            <person name="Pilsyk S."/>
            <person name="Pocsi I."/>
            <person name="Punt P.J."/>
            <person name="Ram A.F."/>
            <person name="Ren Q."/>
            <person name="Robellet X."/>
            <person name="Robson G."/>
            <person name="Seiboth B."/>
            <person name="van Solingen P."/>
            <person name="Specht T."/>
            <person name="Sun J."/>
            <person name="Taheri-Talesh N."/>
            <person name="Takeshita N."/>
            <person name="Ussery D."/>
            <person name="vanKuyk P.A."/>
            <person name="Visser H."/>
            <person name="van de Vondervoort P.J."/>
            <person name="de Vries R.P."/>
            <person name="Walton J."/>
            <person name="Xiang X."/>
            <person name="Xiong Y."/>
            <person name="Zeng A.P."/>
            <person name="Brandt B.W."/>
            <person name="Cornell M.J."/>
            <person name="van den Hondel C.A."/>
            <person name="Visser J."/>
            <person name="Oliver S.G."/>
            <person name="Turner G."/>
        </authorList>
    </citation>
    <scope>GENOME REANNOTATION</scope>
    <source>
        <strain evidence="5">FGSC A4 / ATCC 38163 / CBS 112.46 / NRRL 194 / M139</strain>
    </source>
</reference>
<evidence type="ECO:0000256" key="1">
    <source>
        <dbReference type="SAM" id="MobiDB-lite"/>
    </source>
</evidence>
<evidence type="ECO:0000313" key="4">
    <source>
        <dbReference type="EMBL" id="CBF90380.1"/>
    </source>
</evidence>